<feature type="domain" description="NAD-dependent epimerase/dehydratase" evidence="2">
    <location>
        <begin position="9"/>
        <end position="283"/>
    </location>
</feature>
<proteinExistence type="inferred from homology"/>
<protein>
    <recommendedName>
        <fullName evidence="2">NAD-dependent epimerase/dehydratase domain-containing protein</fullName>
    </recommendedName>
</protein>
<name>A0A1G2HJN0_9BACT</name>
<dbReference type="PANTHER" id="PTHR43000">
    <property type="entry name" value="DTDP-D-GLUCOSE 4,6-DEHYDRATASE-RELATED"/>
    <property type="match status" value="1"/>
</dbReference>
<dbReference type="InterPro" id="IPR001509">
    <property type="entry name" value="Epimerase_deHydtase"/>
</dbReference>
<organism evidence="3 4">
    <name type="scientific">Candidatus Staskawiczbacteria bacterium RIFCSPHIGHO2_01_FULL_34_27</name>
    <dbReference type="NCBI Taxonomy" id="1802199"/>
    <lineage>
        <taxon>Bacteria</taxon>
        <taxon>Candidatus Staskawicziibacteriota</taxon>
    </lineage>
</organism>
<comment type="similarity">
    <text evidence="1">Belongs to the NAD(P)-dependent epimerase/dehydratase family.</text>
</comment>
<dbReference type="Proteomes" id="UP000178991">
    <property type="component" value="Unassembled WGS sequence"/>
</dbReference>
<evidence type="ECO:0000259" key="2">
    <source>
        <dbReference type="Pfam" id="PF01370"/>
    </source>
</evidence>
<dbReference type="InterPro" id="IPR036291">
    <property type="entry name" value="NAD(P)-bd_dom_sf"/>
</dbReference>
<evidence type="ECO:0000313" key="3">
    <source>
        <dbReference type="EMBL" id="OGZ62665.1"/>
    </source>
</evidence>
<dbReference type="Gene3D" id="3.40.50.720">
    <property type="entry name" value="NAD(P)-binding Rossmann-like Domain"/>
    <property type="match status" value="1"/>
</dbReference>
<evidence type="ECO:0000256" key="1">
    <source>
        <dbReference type="ARBA" id="ARBA00007637"/>
    </source>
</evidence>
<dbReference type="AlphaFoldDB" id="A0A1G2HJN0"/>
<dbReference type="EMBL" id="MHOL01000016">
    <property type="protein sequence ID" value="OGZ62665.1"/>
    <property type="molecule type" value="Genomic_DNA"/>
</dbReference>
<reference evidence="3 4" key="1">
    <citation type="journal article" date="2016" name="Nat. Commun.">
        <title>Thousands of microbial genomes shed light on interconnected biogeochemical processes in an aquifer system.</title>
        <authorList>
            <person name="Anantharaman K."/>
            <person name="Brown C.T."/>
            <person name="Hug L.A."/>
            <person name="Sharon I."/>
            <person name="Castelle C.J."/>
            <person name="Probst A.J."/>
            <person name="Thomas B.C."/>
            <person name="Singh A."/>
            <person name="Wilkins M.J."/>
            <person name="Karaoz U."/>
            <person name="Brodie E.L."/>
            <person name="Williams K.H."/>
            <person name="Hubbard S.S."/>
            <person name="Banfield J.F."/>
        </authorList>
    </citation>
    <scope>NUCLEOTIDE SEQUENCE [LARGE SCALE GENOMIC DNA]</scope>
</reference>
<dbReference type="Pfam" id="PF01370">
    <property type="entry name" value="Epimerase"/>
    <property type="match status" value="1"/>
</dbReference>
<sequence>MDQISTKRILITGGMGYIGSEIFKIIKEYSQECLVIDKLVDASSTLNHEMPVEKQVSGLFSKFQPKIRNNFQAGPQGKPENSIKFSTVKFVENTSKAFHNSKSNVQSLDLKDAAKTSRIISDFKPDVIIHCATHSALAYKDHLLNSFQEDFSATVNILNALESMPDCRLIYLSSSYVYSGLTADQNYDEFSPLAPQHNFGIAKSFFEQFILKINPNTVIFRLCSVFGSGQALHPNVILTFAKECLKNHSLTVWGRGERKLQYIYIKDVVNIILRSFSAHAKGGDGSVPLAKGEVGGDLAAGIYNLGGDDYISVRDTAKDIANFFSVKVNFLENKPEGETLPFLSNQKIKNSLKTLNYETHILNDFSVISPKFGLEISKNFQAEPLAKPENSIKFPSAKFGGNPAKEFRNSELKNDLFTPFSIALDEYLKSLNKGYPWQ</sequence>
<evidence type="ECO:0000313" key="4">
    <source>
        <dbReference type="Proteomes" id="UP000178991"/>
    </source>
</evidence>
<comment type="caution">
    <text evidence="3">The sequence shown here is derived from an EMBL/GenBank/DDBJ whole genome shotgun (WGS) entry which is preliminary data.</text>
</comment>
<accession>A0A1G2HJN0</accession>
<dbReference type="SUPFAM" id="SSF51735">
    <property type="entry name" value="NAD(P)-binding Rossmann-fold domains"/>
    <property type="match status" value="1"/>
</dbReference>
<gene>
    <name evidence="3" type="ORF">A2639_00665</name>
</gene>